<keyword evidence="3" id="KW-0963">Cytoplasm</keyword>
<keyword evidence="3 4" id="KW-0346">Stress response</keyword>
<dbReference type="PANTHER" id="PTHR21237:SF23">
    <property type="entry name" value="GRPE PROTEIN HOMOLOG, MITOCHONDRIAL"/>
    <property type="match status" value="1"/>
</dbReference>
<dbReference type="PROSITE" id="PS01071">
    <property type="entry name" value="GRPE"/>
    <property type="match status" value="1"/>
</dbReference>
<dbReference type="PRINTS" id="PR00773">
    <property type="entry name" value="GRPEPROTEIN"/>
</dbReference>
<feature type="coiled-coil region" evidence="6">
    <location>
        <begin position="19"/>
        <end position="60"/>
    </location>
</feature>
<evidence type="ECO:0000256" key="3">
    <source>
        <dbReference type="HAMAP-Rule" id="MF_01151"/>
    </source>
</evidence>
<reference evidence="7 8" key="1">
    <citation type="submission" date="2016-11" db="EMBL/GenBank/DDBJ databases">
        <authorList>
            <person name="Varghese N."/>
            <person name="Submissions S."/>
        </authorList>
    </citation>
    <scope>NUCLEOTIDE SEQUENCE [LARGE SCALE GENOMIC DNA]</scope>
    <source>
        <strain evidence="7 8">DSM 20664</strain>
    </source>
</reference>
<dbReference type="SUPFAM" id="SSF51064">
    <property type="entry name" value="Head domain of nucleotide exchange factor GrpE"/>
    <property type="match status" value="1"/>
</dbReference>
<keyword evidence="2 3" id="KW-0143">Chaperone</keyword>
<evidence type="ECO:0000313" key="8">
    <source>
        <dbReference type="Proteomes" id="UP000185093"/>
    </source>
</evidence>
<comment type="subcellular location">
    <subcellularLocation>
        <location evidence="3">Cytoplasm</location>
    </subcellularLocation>
</comment>
<dbReference type="Proteomes" id="UP000185093">
    <property type="component" value="Unassembled WGS sequence"/>
</dbReference>
<dbReference type="SUPFAM" id="SSF58014">
    <property type="entry name" value="Coiled-coil domain of nucleotide exchange factor GrpE"/>
    <property type="match status" value="1"/>
</dbReference>
<organism evidence="7 8">
    <name type="scientific">Acetomicrobium flavidum</name>
    <dbReference type="NCBI Taxonomy" id="49896"/>
    <lineage>
        <taxon>Bacteria</taxon>
        <taxon>Thermotogati</taxon>
        <taxon>Synergistota</taxon>
        <taxon>Synergistia</taxon>
        <taxon>Synergistales</taxon>
        <taxon>Acetomicrobiaceae</taxon>
        <taxon>Acetomicrobium</taxon>
    </lineage>
</organism>
<evidence type="ECO:0000256" key="4">
    <source>
        <dbReference type="RuleBase" id="RU000639"/>
    </source>
</evidence>
<comment type="similarity">
    <text evidence="1 3 5">Belongs to the GrpE family.</text>
</comment>
<dbReference type="EMBL" id="FSQZ01000001">
    <property type="protein sequence ID" value="SIN65470.1"/>
    <property type="molecule type" value="Genomic_DNA"/>
</dbReference>
<evidence type="ECO:0000313" key="7">
    <source>
        <dbReference type="EMBL" id="SIN65470.1"/>
    </source>
</evidence>
<dbReference type="RefSeq" id="WP_074199317.1">
    <property type="nucleotide sequence ID" value="NZ_DAONBL010000033.1"/>
</dbReference>
<dbReference type="InterPro" id="IPR000740">
    <property type="entry name" value="GrpE"/>
</dbReference>
<dbReference type="InterPro" id="IPR009012">
    <property type="entry name" value="GrpE_head"/>
</dbReference>
<keyword evidence="8" id="KW-1185">Reference proteome</keyword>
<name>A0ABY1JC94_9BACT</name>
<comment type="caution">
    <text evidence="7">The sequence shown here is derived from an EMBL/GenBank/DDBJ whole genome shotgun (WGS) entry which is preliminary data.</text>
</comment>
<dbReference type="Pfam" id="PF01025">
    <property type="entry name" value="GrpE"/>
    <property type="match status" value="1"/>
</dbReference>
<dbReference type="CDD" id="cd00446">
    <property type="entry name" value="GrpE"/>
    <property type="match status" value="1"/>
</dbReference>
<evidence type="ECO:0000256" key="2">
    <source>
        <dbReference type="ARBA" id="ARBA00023186"/>
    </source>
</evidence>
<comment type="subunit">
    <text evidence="3">Homodimer.</text>
</comment>
<sequence length="194" mass="22042">MCDKDLNKEPEDGLKNLLIDDNSGELLKLLEEKEALEKELAALKEQYDALYSEAARIKADFHNYKRRSESNLKRQKDMIVAELVLNLLPVIDNFERALDCDFDKESNFYRGIYMIYQDLLSVMASFGVTPIKALDEPFNPAFHEAIAVETVTSADRDGKVVKEVLRGYALNGEIIRPAKVIVGRLNEEEVGNDE</sequence>
<evidence type="ECO:0000256" key="5">
    <source>
        <dbReference type="RuleBase" id="RU004478"/>
    </source>
</evidence>
<gene>
    <name evidence="3" type="primary">grpE</name>
    <name evidence="7" type="ORF">SAMN05444368_0766</name>
</gene>
<proteinExistence type="inferred from homology"/>
<protein>
    <recommendedName>
        <fullName evidence="3 4">Protein GrpE</fullName>
    </recommendedName>
    <alternativeName>
        <fullName evidence="3">HSP-70 cofactor</fullName>
    </alternativeName>
</protein>
<comment type="function">
    <text evidence="3 4">Participates actively in the response to hyperosmotic and heat shock by preventing the aggregation of stress-denatured proteins, in association with DnaK and GrpE. It is the nucleotide exchange factor for DnaK and may function as a thermosensor. Unfolded proteins bind initially to DnaJ; upon interaction with the DnaJ-bound protein, DnaK hydrolyzes its bound ATP, resulting in the formation of a stable complex. GrpE releases ADP from DnaK; ATP binding to DnaK triggers the release of the substrate protein, thus completing the reaction cycle. Several rounds of ATP-dependent interactions between DnaJ, DnaK and GrpE are required for fully efficient folding.</text>
</comment>
<dbReference type="PANTHER" id="PTHR21237">
    <property type="entry name" value="GRPE PROTEIN"/>
    <property type="match status" value="1"/>
</dbReference>
<evidence type="ECO:0000256" key="1">
    <source>
        <dbReference type="ARBA" id="ARBA00009054"/>
    </source>
</evidence>
<dbReference type="Gene3D" id="2.30.22.10">
    <property type="entry name" value="Head domain of nucleotide exchange factor GrpE"/>
    <property type="match status" value="1"/>
</dbReference>
<dbReference type="Gene3D" id="3.90.20.20">
    <property type="match status" value="1"/>
</dbReference>
<keyword evidence="6" id="KW-0175">Coiled coil</keyword>
<dbReference type="HAMAP" id="MF_01151">
    <property type="entry name" value="GrpE"/>
    <property type="match status" value="1"/>
</dbReference>
<dbReference type="InterPro" id="IPR013805">
    <property type="entry name" value="GrpE_CC"/>
</dbReference>
<accession>A0ABY1JC94</accession>
<evidence type="ECO:0000256" key="6">
    <source>
        <dbReference type="SAM" id="Coils"/>
    </source>
</evidence>